<evidence type="ECO:0000259" key="2">
    <source>
        <dbReference type="Pfam" id="PF13478"/>
    </source>
</evidence>
<keyword evidence="4" id="KW-1185">Reference proteome</keyword>
<feature type="domain" description="XdhC- CoxI" evidence="1">
    <location>
        <begin position="16"/>
        <end position="66"/>
    </location>
</feature>
<accession>Q1N657</accession>
<dbReference type="PANTHER" id="PTHR30388:SF4">
    <property type="entry name" value="MOLYBDENUM COFACTOR INSERTION CHAPERONE PAOD"/>
    <property type="match status" value="1"/>
</dbReference>
<dbReference type="SUPFAM" id="SSF51735">
    <property type="entry name" value="NAD(P)-binding Rossmann-fold domains"/>
    <property type="match status" value="1"/>
</dbReference>
<dbReference type="InterPro" id="IPR036291">
    <property type="entry name" value="NAD(P)-bd_dom_sf"/>
</dbReference>
<dbReference type="RefSeq" id="WP_007017156.1">
    <property type="nucleotide sequence ID" value="NZ_CH724113.1"/>
</dbReference>
<dbReference type="Pfam" id="PF02625">
    <property type="entry name" value="XdhC_CoxI"/>
    <property type="match status" value="1"/>
</dbReference>
<dbReference type="OrthoDB" id="9815497at2"/>
<evidence type="ECO:0000313" key="4">
    <source>
        <dbReference type="Proteomes" id="UP000004263"/>
    </source>
</evidence>
<evidence type="ECO:0008006" key="5">
    <source>
        <dbReference type="Google" id="ProtNLM"/>
    </source>
</evidence>
<dbReference type="Proteomes" id="UP000004263">
    <property type="component" value="Unassembled WGS sequence"/>
</dbReference>
<dbReference type="STRING" id="207949.RED65_10094"/>
<dbReference type="Gene3D" id="3.40.50.720">
    <property type="entry name" value="NAD(P)-binding Rossmann-like Domain"/>
    <property type="match status" value="1"/>
</dbReference>
<protein>
    <recommendedName>
        <fullName evidence="5">XdhC family protein</fullName>
    </recommendedName>
</protein>
<sequence>MQGSQLDVLKGCHDCLNSGNRVTLVSVVKTWGTSPRPVGSLLAVADDGRFYGSVSGGCVEEDLIRELINNPVSSPQQFIYGETQEERHRFGLPCGGALELIAEPLSKLDEVEVLITAIEQRKTVTRSLNVDNGQVSVSPWEAEEPELIQFENHTYWKNVIGPQWRLVIVGAGETGRFLAEFAQGLGFSIVVSDPRPDYRNNWLMKDIPLAEGFPDDVIDSLNIDKRTAIVTVAHDPKVDDMALLTALKSEAFYIGALGSKLNNKNRRARLMEHFDFTQEQVNHLHGPVGIDIGSKTPSEIAISILAEIIATKNGKT</sequence>
<feature type="domain" description="XdhC Rossmann" evidence="2">
    <location>
        <begin position="166"/>
        <end position="308"/>
    </location>
</feature>
<dbReference type="EMBL" id="AAQH01000001">
    <property type="protein sequence ID" value="EAT13735.1"/>
    <property type="molecule type" value="Genomic_DNA"/>
</dbReference>
<gene>
    <name evidence="3" type="ORF">RED65_10094</name>
</gene>
<name>Q1N657_9GAMM</name>
<dbReference type="Pfam" id="PF13478">
    <property type="entry name" value="XdhC_C"/>
    <property type="match status" value="1"/>
</dbReference>
<organism evidence="3 4">
    <name type="scientific">Bermanella marisrubri</name>
    <dbReference type="NCBI Taxonomy" id="207949"/>
    <lineage>
        <taxon>Bacteria</taxon>
        <taxon>Pseudomonadati</taxon>
        <taxon>Pseudomonadota</taxon>
        <taxon>Gammaproteobacteria</taxon>
        <taxon>Oceanospirillales</taxon>
        <taxon>Oceanospirillaceae</taxon>
        <taxon>Bermanella</taxon>
    </lineage>
</organism>
<reference evidence="3 4" key="1">
    <citation type="submission" date="2006-03" db="EMBL/GenBank/DDBJ databases">
        <authorList>
            <person name="Pinhassi J."/>
            <person name="Pedros-Alio C."/>
            <person name="Ferriera S."/>
            <person name="Johnson J."/>
            <person name="Kravitz S."/>
            <person name="Halpern A."/>
            <person name="Remington K."/>
            <person name="Beeson K."/>
            <person name="Tran B."/>
            <person name="Rogers Y.-H."/>
            <person name="Friedman R."/>
            <person name="Venter J.C."/>
        </authorList>
    </citation>
    <scope>NUCLEOTIDE SEQUENCE [LARGE SCALE GENOMIC DNA]</scope>
    <source>
        <strain evidence="3 4">RED65</strain>
    </source>
</reference>
<dbReference type="InterPro" id="IPR003777">
    <property type="entry name" value="XdhC_CoxI"/>
</dbReference>
<dbReference type="HOGENOM" id="CLU_041115_2_0_6"/>
<proteinExistence type="predicted"/>
<dbReference type="PANTHER" id="PTHR30388">
    <property type="entry name" value="ALDEHYDE OXIDOREDUCTASE MOLYBDENUM COFACTOR ASSEMBLY PROTEIN"/>
    <property type="match status" value="1"/>
</dbReference>
<comment type="caution">
    <text evidence="3">The sequence shown here is derived from an EMBL/GenBank/DDBJ whole genome shotgun (WGS) entry which is preliminary data.</text>
</comment>
<evidence type="ECO:0000259" key="1">
    <source>
        <dbReference type="Pfam" id="PF02625"/>
    </source>
</evidence>
<dbReference type="AlphaFoldDB" id="Q1N657"/>
<dbReference type="InterPro" id="IPR027051">
    <property type="entry name" value="XdhC_Rossmann_dom"/>
</dbReference>
<dbReference type="InterPro" id="IPR052698">
    <property type="entry name" value="MoCofactor_Util/Proc"/>
</dbReference>
<evidence type="ECO:0000313" key="3">
    <source>
        <dbReference type="EMBL" id="EAT13735.1"/>
    </source>
</evidence>